<dbReference type="AlphaFoldDB" id="A0A671MWK5"/>
<keyword evidence="2" id="KW-0732">Signal</keyword>
<dbReference type="Gene3D" id="2.40.50.40">
    <property type="match status" value="1"/>
</dbReference>
<evidence type="ECO:0000256" key="2">
    <source>
        <dbReference type="SAM" id="SignalP"/>
    </source>
</evidence>
<dbReference type="Ensembl" id="ENSSANT00000040392.1">
    <property type="protein sequence ID" value="ENSSANP00000037953.1"/>
    <property type="gene ID" value="ENSSANG00000019330.1"/>
</dbReference>
<dbReference type="InterPro" id="IPR036048">
    <property type="entry name" value="Interleukin_8-like_sf"/>
</dbReference>
<dbReference type="Pfam" id="PF00048">
    <property type="entry name" value="IL8"/>
    <property type="match status" value="1"/>
</dbReference>
<accession>A0A671MWK5</accession>
<organism evidence="4 5">
    <name type="scientific">Sinocyclocheilus anshuiensis</name>
    <dbReference type="NCBI Taxonomy" id="1608454"/>
    <lineage>
        <taxon>Eukaryota</taxon>
        <taxon>Metazoa</taxon>
        <taxon>Chordata</taxon>
        <taxon>Craniata</taxon>
        <taxon>Vertebrata</taxon>
        <taxon>Euteleostomi</taxon>
        <taxon>Actinopterygii</taxon>
        <taxon>Neopterygii</taxon>
        <taxon>Teleostei</taxon>
        <taxon>Ostariophysi</taxon>
        <taxon>Cypriniformes</taxon>
        <taxon>Cyprinidae</taxon>
        <taxon>Cyprininae</taxon>
        <taxon>Sinocyclocheilus</taxon>
    </lineage>
</organism>
<protein>
    <recommendedName>
        <fullName evidence="3">Chemokine interleukin-8-like domain-containing protein</fullName>
    </recommendedName>
</protein>
<evidence type="ECO:0000256" key="1">
    <source>
        <dbReference type="ARBA" id="ARBA00022514"/>
    </source>
</evidence>
<keyword evidence="1" id="KW-0202">Cytokine</keyword>
<dbReference type="GO" id="GO:0006955">
    <property type="term" value="P:immune response"/>
    <property type="evidence" value="ECO:0007669"/>
    <property type="project" value="InterPro"/>
</dbReference>
<evidence type="ECO:0000259" key="3">
    <source>
        <dbReference type="Pfam" id="PF00048"/>
    </source>
</evidence>
<feature type="signal peptide" evidence="2">
    <location>
        <begin position="1"/>
        <end position="29"/>
    </location>
</feature>
<dbReference type="GO" id="GO:0005615">
    <property type="term" value="C:extracellular space"/>
    <property type="evidence" value="ECO:0007669"/>
    <property type="project" value="UniProtKB-KW"/>
</dbReference>
<reference evidence="4" key="1">
    <citation type="submission" date="2025-08" db="UniProtKB">
        <authorList>
            <consortium name="Ensembl"/>
        </authorList>
    </citation>
    <scope>IDENTIFICATION</scope>
</reference>
<evidence type="ECO:0000313" key="4">
    <source>
        <dbReference type="Ensembl" id="ENSSANP00000037953.1"/>
    </source>
</evidence>
<sequence>MHLSTASHQLICLFSLVIFLSAFTSGVTSHDPKRPTCCDMEMLTNIEPLRKITSCYILPATRKCLAAVLFIDKDDQLHCIDPKAPWLSRRIKRLQKVRIYRLCF</sequence>
<evidence type="ECO:0000313" key="5">
    <source>
        <dbReference type="Proteomes" id="UP000472260"/>
    </source>
</evidence>
<dbReference type="SUPFAM" id="SSF54117">
    <property type="entry name" value="Interleukin 8-like chemokines"/>
    <property type="match status" value="1"/>
</dbReference>
<keyword evidence="5" id="KW-1185">Reference proteome</keyword>
<dbReference type="Proteomes" id="UP000472260">
    <property type="component" value="Unassembled WGS sequence"/>
</dbReference>
<feature type="domain" description="Chemokine interleukin-8-like" evidence="3">
    <location>
        <begin position="36"/>
        <end position="94"/>
    </location>
</feature>
<feature type="chain" id="PRO_5025571459" description="Chemokine interleukin-8-like domain-containing protein" evidence="2">
    <location>
        <begin position="30"/>
        <end position="104"/>
    </location>
</feature>
<reference evidence="4" key="2">
    <citation type="submission" date="2025-09" db="UniProtKB">
        <authorList>
            <consortium name="Ensembl"/>
        </authorList>
    </citation>
    <scope>IDENTIFICATION</scope>
</reference>
<proteinExistence type="predicted"/>
<dbReference type="GO" id="GO:0008009">
    <property type="term" value="F:chemokine activity"/>
    <property type="evidence" value="ECO:0007669"/>
    <property type="project" value="InterPro"/>
</dbReference>
<dbReference type="InterPro" id="IPR001811">
    <property type="entry name" value="Chemokine_IL8-like_dom"/>
</dbReference>
<name>A0A671MWK5_9TELE</name>